<sequence length="427" mass="49122">MKTLRSEHFKKIILSEQYDVGMYIICLLYSVTAMPGLDLSNVFKTLILIGSAPVLYLCCKDKDYDKGMVYLFVASILIQIISWLNSLIVIPDIAKSYPDIKTLSSLFLFVFIAFWIGNDRKRRLILFSSLILSFVLSVFYHDYQFNSISYAISGQRVNFGFHNAQYTTMLAAVGIMISVFLLLNNKGRYFRLTSVLLLLSMVFGFFVLFVSQSRQIWIGFFLVLLLAPALIKRVLGYRVIFSFYLMLITVLSIVVSSDLFQERIEYSKERGDQKVVELIIGGEWDDIPMSSFGIRFNSWLEAGDWISDNPLFGASKVAVRQVLKTSDLFQSNKKIRGFGHLHNYYMEVLVAFGVVGISFIFLFYYMIASNVIRNSDNMTSAFFIIFIIFWLFINAFESYNTKFYGLYIHNIILGGLFFMPKPSVRVT</sequence>
<feature type="transmembrane region" description="Helical" evidence="5">
    <location>
        <begin position="68"/>
        <end position="88"/>
    </location>
</feature>
<dbReference type="InterPro" id="IPR051533">
    <property type="entry name" value="WaaL-like"/>
</dbReference>
<evidence type="ECO:0000313" key="8">
    <source>
        <dbReference type="Proteomes" id="UP000235387"/>
    </source>
</evidence>
<dbReference type="GO" id="GO:0016020">
    <property type="term" value="C:membrane"/>
    <property type="evidence" value="ECO:0007669"/>
    <property type="project" value="UniProtKB-SubCell"/>
</dbReference>
<feature type="transmembrane region" description="Helical" evidence="5">
    <location>
        <begin position="344"/>
        <end position="367"/>
    </location>
</feature>
<evidence type="ECO:0000256" key="2">
    <source>
        <dbReference type="ARBA" id="ARBA00022692"/>
    </source>
</evidence>
<dbReference type="Proteomes" id="UP000235387">
    <property type="component" value="Unassembled WGS sequence"/>
</dbReference>
<feature type="transmembrane region" description="Helical" evidence="5">
    <location>
        <begin position="379"/>
        <end position="396"/>
    </location>
</feature>
<protein>
    <recommendedName>
        <fullName evidence="6">O-antigen ligase-related domain-containing protein</fullName>
    </recommendedName>
</protein>
<dbReference type="RefSeq" id="WP_102390370.1">
    <property type="nucleotide sequence ID" value="NZ_MDAL01000011.1"/>
</dbReference>
<evidence type="ECO:0000256" key="3">
    <source>
        <dbReference type="ARBA" id="ARBA00022989"/>
    </source>
</evidence>
<feature type="transmembrane region" description="Helical" evidence="5">
    <location>
        <begin position="20"/>
        <end position="37"/>
    </location>
</feature>
<comment type="subcellular location">
    <subcellularLocation>
        <location evidence="1">Membrane</location>
        <topology evidence="1">Multi-pass membrane protein</topology>
    </subcellularLocation>
</comment>
<dbReference type="PANTHER" id="PTHR37422">
    <property type="entry name" value="TEICHURONIC ACID BIOSYNTHESIS PROTEIN TUAE"/>
    <property type="match status" value="1"/>
</dbReference>
<comment type="caution">
    <text evidence="7">The sequence shown here is derived from an EMBL/GenBank/DDBJ whole genome shotgun (WGS) entry which is preliminary data.</text>
</comment>
<accession>A0A2N7LEB0</accession>
<reference evidence="8" key="1">
    <citation type="submission" date="2016-07" db="EMBL/GenBank/DDBJ databases">
        <title>Nontailed viruses are major unrecognized killers of bacteria in the ocean.</title>
        <authorList>
            <person name="Kauffman K."/>
            <person name="Hussain F."/>
            <person name="Yang J."/>
            <person name="Arevalo P."/>
            <person name="Brown J."/>
            <person name="Cutler M."/>
            <person name="Kelly L."/>
            <person name="Polz M.F."/>
        </authorList>
    </citation>
    <scope>NUCLEOTIDE SEQUENCE [LARGE SCALE GENOMIC DNA]</scope>
    <source>
        <strain evidence="8">10N.261.45.A10</strain>
    </source>
</reference>
<evidence type="ECO:0000256" key="5">
    <source>
        <dbReference type="SAM" id="Phobius"/>
    </source>
</evidence>
<feature type="transmembrane region" description="Helical" evidence="5">
    <location>
        <begin position="402"/>
        <end position="419"/>
    </location>
</feature>
<name>A0A2N7LEB0_9GAMM</name>
<keyword evidence="4 5" id="KW-0472">Membrane</keyword>
<feature type="domain" description="O-antigen ligase-related" evidence="6">
    <location>
        <begin position="200"/>
        <end position="360"/>
    </location>
</feature>
<gene>
    <name evidence="7" type="ORF">BCT23_11930</name>
</gene>
<proteinExistence type="predicted"/>
<evidence type="ECO:0000259" key="6">
    <source>
        <dbReference type="Pfam" id="PF04932"/>
    </source>
</evidence>
<evidence type="ECO:0000256" key="4">
    <source>
        <dbReference type="ARBA" id="ARBA00023136"/>
    </source>
</evidence>
<feature type="transmembrane region" description="Helical" evidence="5">
    <location>
        <begin position="190"/>
        <end position="210"/>
    </location>
</feature>
<dbReference type="AlphaFoldDB" id="A0A2N7LEB0"/>
<evidence type="ECO:0000256" key="1">
    <source>
        <dbReference type="ARBA" id="ARBA00004141"/>
    </source>
</evidence>
<dbReference type="Pfam" id="PF04932">
    <property type="entry name" value="Wzy_C"/>
    <property type="match status" value="1"/>
</dbReference>
<organism evidence="7 8">
    <name type="scientific">Enterovibrio norvegicus</name>
    <dbReference type="NCBI Taxonomy" id="188144"/>
    <lineage>
        <taxon>Bacteria</taxon>
        <taxon>Pseudomonadati</taxon>
        <taxon>Pseudomonadota</taxon>
        <taxon>Gammaproteobacteria</taxon>
        <taxon>Vibrionales</taxon>
        <taxon>Vibrionaceae</taxon>
        <taxon>Enterovibrio</taxon>
    </lineage>
</organism>
<feature type="transmembrane region" description="Helical" evidence="5">
    <location>
        <begin position="242"/>
        <end position="260"/>
    </location>
</feature>
<evidence type="ECO:0000313" key="7">
    <source>
        <dbReference type="EMBL" id="PMN93741.1"/>
    </source>
</evidence>
<feature type="transmembrane region" description="Helical" evidence="5">
    <location>
        <begin position="124"/>
        <end position="143"/>
    </location>
</feature>
<dbReference type="EMBL" id="MDAL01000011">
    <property type="protein sequence ID" value="PMN93741.1"/>
    <property type="molecule type" value="Genomic_DNA"/>
</dbReference>
<keyword evidence="2 5" id="KW-0812">Transmembrane</keyword>
<feature type="transmembrane region" description="Helical" evidence="5">
    <location>
        <begin position="100"/>
        <end position="117"/>
    </location>
</feature>
<feature type="transmembrane region" description="Helical" evidence="5">
    <location>
        <begin position="163"/>
        <end position="183"/>
    </location>
</feature>
<dbReference type="InterPro" id="IPR007016">
    <property type="entry name" value="O-antigen_ligase-rel_domated"/>
</dbReference>
<feature type="transmembrane region" description="Helical" evidence="5">
    <location>
        <begin position="43"/>
        <end position="59"/>
    </location>
</feature>
<dbReference type="PANTHER" id="PTHR37422:SF13">
    <property type="entry name" value="LIPOPOLYSACCHARIDE BIOSYNTHESIS PROTEIN PA4999-RELATED"/>
    <property type="match status" value="1"/>
</dbReference>
<keyword evidence="3 5" id="KW-1133">Transmembrane helix</keyword>